<proteinExistence type="predicted"/>
<dbReference type="PROSITE" id="PS50977">
    <property type="entry name" value="HTH_TETR_2"/>
    <property type="match status" value="1"/>
</dbReference>
<dbReference type="SUPFAM" id="SSF46689">
    <property type="entry name" value="Homeodomain-like"/>
    <property type="match status" value="1"/>
</dbReference>
<evidence type="ECO:0000313" key="4">
    <source>
        <dbReference type="EMBL" id="HJC50695.1"/>
    </source>
</evidence>
<dbReference type="InterPro" id="IPR050624">
    <property type="entry name" value="HTH-type_Tx_Regulator"/>
</dbReference>
<dbReference type="AlphaFoldDB" id="A0A9D2PH37"/>
<reference evidence="4" key="2">
    <citation type="submission" date="2021-04" db="EMBL/GenBank/DDBJ databases">
        <authorList>
            <person name="Gilroy R."/>
        </authorList>
    </citation>
    <scope>NUCLEOTIDE SEQUENCE</scope>
    <source>
        <strain evidence="4">ChiSjej3B21-8574</strain>
    </source>
</reference>
<gene>
    <name evidence="4" type="ORF">H9754_09045</name>
</gene>
<evidence type="ECO:0000313" key="5">
    <source>
        <dbReference type="Proteomes" id="UP000823904"/>
    </source>
</evidence>
<dbReference type="SUPFAM" id="SSF48576">
    <property type="entry name" value="Terpenoid synthases"/>
    <property type="match status" value="1"/>
</dbReference>
<dbReference type="PANTHER" id="PTHR43479">
    <property type="entry name" value="ACREF/ENVCD OPERON REPRESSOR-RELATED"/>
    <property type="match status" value="1"/>
</dbReference>
<dbReference type="PANTHER" id="PTHR43479:SF7">
    <property type="entry name" value="TETR-FAMILY TRANSCRIPTIONAL REGULATOR"/>
    <property type="match status" value="1"/>
</dbReference>
<dbReference type="EMBL" id="DWWD01000036">
    <property type="protein sequence ID" value="HJC50695.1"/>
    <property type="molecule type" value="Genomic_DNA"/>
</dbReference>
<dbReference type="InterPro" id="IPR039532">
    <property type="entry name" value="TetR_C_Firmicutes"/>
</dbReference>
<evidence type="ECO:0000256" key="1">
    <source>
        <dbReference type="ARBA" id="ARBA00023125"/>
    </source>
</evidence>
<feature type="domain" description="HTH tetR-type" evidence="3">
    <location>
        <begin position="11"/>
        <end position="71"/>
    </location>
</feature>
<dbReference type="InterPro" id="IPR001647">
    <property type="entry name" value="HTH_TetR"/>
</dbReference>
<feature type="DNA-binding region" description="H-T-H motif" evidence="2">
    <location>
        <begin position="34"/>
        <end position="53"/>
    </location>
</feature>
<protein>
    <submittedName>
        <fullName evidence="4">TetR family transcriptional regulator C-terminal domain-containing protein</fullName>
    </submittedName>
</protein>
<accession>A0A9D2PH37</accession>
<dbReference type="Pfam" id="PF14278">
    <property type="entry name" value="TetR_C_8"/>
    <property type="match status" value="1"/>
</dbReference>
<reference evidence="4" key="1">
    <citation type="journal article" date="2021" name="PeerJ">
        <title>Extensive microbial diversity within the chicken gut microbiome revealed by metagenomics and culture.</title>
        <authorList>
            <person name="Gilroy R."/>
            <person name="Ravi A."/>
            <person name="Getino M."/>
            <person name="Pursley I."/>
            <person name="Horton D.L."/>
            <person name="Alikhan N.F."/>
            <person name="Baker D."/>
            <person name="Gharbi K."/>
            <person name="Hall N."/>
            <person name="Watson M."/>
            <person name="Adriaenssens E.M."/>
            <person name="Foster-Nyarko E."/>
            <person name="Jarju S."/>
            <person name="Secka A."/>
            <person name="Antonio M."/>
            <person name="Oren A."/>
            <person name="Chaudhuri R.R."/>
            <person name="La Ragione R."/>
            <person name="Hildebrand F."/>
            <person name="Pallen M.J."/>
        </authorList>
    </citation>
    <scope>NUCLEOTIDE SEQUENCE</scope>
    <source>
        <strain evidence="4">ChiSjej3B21-8574</strain>
    </source>
</reference>
<dbReference type="Gene3D" id="1.10.357.10">
    <property type="entry name" value="Tetracycline Repressor, domain 2"/>
    <property type="match status" value="1"/>
</dbReference>
<dbReference type="InterPro" id="IPR008949">
    <property type="entry name" value="Isoprenoid_synthase_dom_sf"/>
</dbReference>
<name>A0A9D2PH37_9FIRM</name>
<dbReference type="Proteomes" id="UP000823904">
    <property type="component" value="Unassembled WGS sequence"/>
</dbReference>
<sequence length="193" mass="22666">MEKKRTDRRVLRTKRLLTEGLMTLLMQKDIKDISVRELADYADINRCTFYLHYKDIYDMIEKIEDELFLELNEILDLSGDTGSSPDPSPVLNNIFEFLYQNQTAIAAFLGPHGDRAFLNKIKELFKERMFSVWEEHSYQAENFEYYNSFIISGCIGMVEFWVQNNFQKSPEEMAQLSTSMILKGMEIFSPQPL</sequence>
<evidence type="ECO:0000256" key="2">
    <source>
        <dbReference type="PROSITE-ProRule" id="PRU00335"/>
    </source>
</evidence>
<keyword evidence="1 2" id="KW-0238">DNA-binding</keyword>
<organism evidence="4 5">
    <name type="scientific">Candidatus Anaerostipes avistercoris</name>
    <dbReference type="NCBI Taxonomy" id="2838462"/>
    <lineage>
        <taxon>Bacteria</taxon>
        <taxon>Bacillati</taxon>
        <taxon>Bacillota</taxon>
        <taxon>Clostridia</taxon>
        <taxon>Lachnospirales</taxon>
        <taxon>Lachnospiraceae</taxon>
        <taxon>Anaerostipes</taxon>
    </lineage>
</organism>
<dbReference type="GO" id="GO:0003677">
    <property type="term" value="F:DNA binding"/>
    <property type="evidence" value="ECO:0007669"/>
    <property type="project" value="UniProtKB-UniRule"/>
</dbReference>
<dbReference type="InterPro" id="IPR009057">
    <property type="entry name" value="Homeodomain-like_sf"/>
</dbReference>
<evidence type="ECO:0000259" key="3">
    <source>
        <dbReference type="PROSITE" id="PS50977"/>
    </source>
</evidence>
<comment type="caution">
    <text evidence="4">The sequence shown here is derived from an EMBL/GenBank/DDBJ whole genome shotgun (WGS) entry which is preliminary data.</text>
</comment>